<evidence type="ECO:0000313" key="2">
    <source>
        <dbReference type="EMBL" id="RRB03755.1"/>
    </source>
</evidence>
<sequence length="681" mass="76297">MRAYMKRFMRIIPLFFLFATTGFGQLIIKGTVLNQATQQPVPYANIGILNSNVGTLSNPDGSFSIMIPQKHRKDILHFSALGFRKKAVPMRFFQPEKPLTVFLAERTKTLHAITITGKKERNQTFELGNRSFRGGVLETDTTYAGRSMALLIKPKEADVKKGFTFPVFLEKASLRIFRNNLKSFRFRIRFNKVDPLTGQPGEDLVQQSMIVESTMKNGWLAFDLSALRYPVSGPFFVTFEQITDLKDRTDIADGYRKYMQEHPERLKIDTVEFEGKKAVRQMLRGGIDLPGTFIGIASSQAAADQFTSYVRETSFGEWKKVRGIVSATVTVSSQPNPAPTPISEKPCQSDQPECLAEQLCRDFMDNTGLNGMQISVSMANKPAWSAALGFADVKNNIAVTDSTLFRINSVSKAVTSLALMNLVSEGKLDLDAPIQTYVPAFPLKKYPVTTRQLAGHLAGFRDYNETDLSDFIRTEHFESATQALRIFENDTLLFKPGATFGYSTFGWNLIGAVIEGISGENYLDYMAKHVWKPLGLQHTSGDDIRKKQPNRSKFYDATGQENELGDWSYKYAGGGLLSTTQDLVKLGNALLYGTLFDKKSKDILFTSQRTTDGNETGYGLGWYVGKDKNGHRIWHHQGDSFSSSSHLLIYPDDQLVIAFLANSQDGVAFDIQKISELFYKK</sequence>
<dbReference type="Proteomes" id="UP000271925">
    <property type="component" value="Unassembled WGS sequence"/>
</dbReference>
<dbReference type="Pfam" id="PF00144">
    <property type="entry name" value="Beta-lactamase"/>
    <property type="match status" value="1"/>
</dbReference>
<dbReference type="GO" id="GO:0006508">
    <property type="term" value="P:proteolysis"/>
    <property type="evidence" value="ECO:0007669"/>
    <property type="project" value="TreeGrafter"/>
</dbReference>
<dbReference type="InterPro" id="IPR052794">
    <property type="entry name" value="Mito_Ser_Protease_LACTB"/>
</dbReference>
<dbReference type="InterPro" id="IPR012338">
    <property type="entry name" value="Beta-lactam/transpept-like"/>
</dbReference>
<dbReference type="SUPFAM" id="SSF56601">
    <property type="entry name" value="beta-lactamase/transpeptidase-like"/>
    <property type="match status" value="1"/>
</dbReference>
<dbReference type="InterPro" id="IPR008969">
    <property type="entry name" value="CarboxyPept-like_regulatory"/>
</dbReference>
<dbReference type="InterPro" id="IPR001466">
    <property type="entry name" value="Beta-lactam-related"/>
</dbReference>
<evidence type="ECO:0000259" key="1">
    <source>
        <dbReference type="Pfam" id="PF00144"/>
    </source>
</evidence>
<keyword evidence="3" id="KW-1185">Reference proteome</keyword>
<comment type="caution">
    <text evidence="2">The sequence shown here is derived from an EMBL/GenBank/DDBJ whole genome shotgun (WGS) entry which is preliminary data.</text>
</comment>
<dbReference type="Pfam" id="PF13715">
    <property type="entry name" value="CarbopepD_reg_2"/>
    <property type="match status" value="1"/>
</dbReference>
<dbReference type="GO" id="GO:0008233">
    <property type="term" value="F:peptidase activity"/>
    <property type="evidence" value="ECO:0007669"/>
    <property type="project" value="TreeGrafter"/>
</dbReference>
<feature type="domain" description="Beta-lactamase-related" evidence="1">
    <location>
        <begin position="357"/>
        <end position="668"/>
    </location>
</feature>
<organism evidence="2 3">
    <name type="scientific">Larkinella rosea</name>
    <dbReference type="NCBI Taxonomy" id="2025312"/>
    <lineage>
        <taxon>Bacteria</taxon>
        <taxon>Pseudomonadati</taxon>
        <taxon>Bacteroidota</taxon>
        <taxon>Cytophagia</taxon>
        <taxon>Cytophagales</taxon>
        <taxon>Spirosomataceae</taxon>
        <taxon>Larkinella</taxon>
    </lineage>
</organism>
<accession>A0A3P1BRM9</accession>
<proteinExistence type="predicted"/>
<dbReference type="Gene3D" id="2.60.40.1120">
    <property type="entry name" value="Carboxypeptidase-like, regulatory domain"/>
    <property type="match status" value="1"/>
</dbReference>
<dbReference type="SUPFAM" id="SSF49464">
    <property type="entry name" value="Carboxypeptidase regulatory domain-like"/>
    <property type="match status" value="1"/>
</dbReference>
<protein>
    <recommendedName>
        <fullName evidence="1">Beta-lactamase-related domain-containing protein</fullName>
    </recommendedName>
</protein>
<name>A0A3P1BRM9_9BACT</name>
<dbReference type="Gene3D" id="3.40.710.10">
    <property type="entry name" value="DD-peptidase/beta-lactamase superfamily"/>
    <property type="match status" value="1"/>
</dbReference>
<dbReference type="PANTHER" id="PTHR46520">
    <property type="entry name" value="SERINE BETA-LACTAMASE-LIKE PROTEIN LACTB, MITOCHONDRIAL"/>
    <property type="match status" value="1"/>
</dbReference>
<gene>
    <name evidence="2" type="ORF">EHT25_09455</name>
</gene>
<dbReference type="GO" id="GO:0019216">
    <property type="term" value="P:regulation of lipid metabolic process"/>
    <property type="evidence" value="ECO:0007669"/>
    <property type="project" value="TreeGrafter"/>
</dbReference>
<dbReference type="PANTHER" id="PTHR46520:SF1">
    <property type="entry name" value="SERINE BETA-LACTAMASE-LIKE PROTEIN LACTB, MITOCHONDRIAL"/>
    <property type="match status" value="1"/>
</dbReference>
<reference evidence="2 3" key="1">
    <citation type="submission" date="2018-11" db="EMBL/GenBank/DDBJ databases">
        <authorList>
            <person name="Zhou Z."/>
            <person name="Wang G."/>
        </authorList>
    </citation>
    <scope>NUCLEOTIDE SEQUENCE [LARGE SCALE GENOMIC DNA]</scope>
    <source>
        <strain evidence="2 3">KCTC52004</strain>
    </source>
</reference>
<dbReference type="AlphaFoldDB" id="A0A3P1BRM9"/>
<dbReference type="EMBL" id="RQJO01000008">
    <property type="protein sequence ID" value="RRB03755.1"/>
    <property type="molecule type" value="Genomic_DNA"/>
</dbReference>
<evidence type="ECO:0000313" key="3">
    <source>
        <dbReference type="Proteomes" id="UP000271925"/>
    </source>
</evidence>